<dbReference type="CDD" id="cd00056">
    <property type="entry name" value="ENDO3c"/>
    <property type="match status" value="1"/>
</dbReference>
<keyword evidence="7" id="KW-0479">Metal-binding</keyword>
<dbReference type="InterPro" id="IPR044298">
    <property type="entry name" value="MIG/MutY"/>
</dbReference>
<dbReference type="PANTHER" id="PTHR42944">
    <property type="entry name" value="ADENINE DNA GLYCOSYLASE"/>
    <property type="match status" value="1"/>
</dbReference>
<dbReference type="GO" id="GO:0006298">
    <property type="term" value="P:mismatch repair"/>
    <property type="evidence" value="ECO:0007669"/>
    <property type="project" value="TreeGrafter"/>
</dbReference>
<keyword evidence="8" id="KW-0227">DNA damage</keyword>
<dbReference type="GO" id="GO:0035485">
    <property type="term" value="F:adenine/guanine mispair binding"/>
    <property type="evidence" value="ECO:0007669"/>
    <property type="project" value="TreeGrafter"/>
</dbReference>
<dbReference type="GO" id="GO:0034039">
    <property type="term" value="F:8-oxo-7,8-dihydroguanine DNA N-glycosylase activity"/>
    <property type="evidence" value="ECO:0007669"/>
    <property type="project" value="TreeGrafter"/>
</dbReference>
<dbReference type="SMART" id="SM00525">
    <property type="entry name" value="FES"/>
    <property type="match status" value="1"/>
</dbReference>
<dbReference type="SUPFAM" id="SSF48150">
    <property type="entry name" value="DNA-glycosylase"/>
    <property type="match status" value="1"/>
</dbReference>
<sequence>MVKEEKTSKATARSRTENIADLEDLFLEHNDSLESFRIDLISWYRKNRRRLPWRGDEPPYGVSVKEAPVVKNEKVGAYGTWVSEVMLQQTRVETVIKYFLNWMQLFPDEQTLAQASPDAVNAAWAGLGYYSRARNLQKGAKKVVEDFNGVLPDSESGLLSIPGIGKYTSGAIGSIAFNKSVPLVDGNVIRVFSRICRVSLEAKDSKLIKACWDFASKLVSQGNPDPGSFNQALMELGATVCIPKAPRCGDCPVQKYCVAYKLEKDKSNVIQYPKKAKKKTLPDEVYAVTVVSRPNDKSMEYLVMQRPKKGLLAGQWQFICTKMFSRTAKEVEESENSIRNSKTNSCKTKVTTKNSFDNGTHYSTRKEETDKYLRNAIGMCVDCIDSLKPRVDIGSFIHTFSHIRHHLYVESARVDKNSECSACEFSECTTWMTKKQLHDRGLTKSMSTCLEMDENLMNEHKRKGNARPKKKMKLQMKISQFT</sequence>
<dbReference type="SUPFAM" id="SSF55811">
    <property type="entry name" value="Nudix"/>
    <property type="match status" value="1"/>
</dbReference>
<reference evidence="15" key="1">
    <citation type="submission" date="2021-01" db="EMBL/GenBank/DDBJ databases">
        <authorList>
            <person name="Corre E."/>
            <person name="Pelletier E."/>
            <person name="Niang G."/>
            <person name="Scheremetjew M."/>
            <person name="Finn R."/>
            <person name="Kale V."/>
            <person name="Holt S."/>
            <person name="Cochrane G."/>
            <person name="Meng A."/>
            <person name="Brown T."/>
            <person name="Cohen L."/>
        </authorList>
    </citation>
    <scope>NUCLEOTIDE SEQUENCE</scope>
    <source>
        <strain evidence="15">GSBS06</strain>
    </source>
</reference>
<name>A0A7S3UXY4_9STRA</name>
<evidence type="ECO:0000256" key="4">
    <source>
        <dbReference type="ARBA" id="ARBA00012045"/>
    </source>
</evidence>
<dbReference type="InterPro" id="IPR023170">
    <property type="entry name" value="HhH_base_excis_C"/>
</dbReference>
<proteinExistence type="inferred from homology"/>
<evidence type="ECO:0000256" key="7">
    <source>
        <dbReference type="ARBA" id="ARBA00022723"/>
    </source>
</evidence>
<dbReference type="AlphaFoldDB" id="A0A7S3UXY4"/>
<comment type="catalytic activity">
    <reaction evidence="1">
        <text>Hydrolyzes free adenine bases from 7,8-dihydro-8-oxoguanine:adenine mismatched double-stranded DNA, leaving an apurinic site.</text>
        <dbReference type="EC" id="3.2.2.31"/>
    </reaction>
</comment>
<protein>
    <recommendedName>
        <fullName evidence="5">Adenine DNA glycosylase</fullName>
        <ecNumber evidence="4">3.2.2.31</ecNumber>
    </recommendedName>
</protein>
<dbReference type="GO" id="GO:0000701">
    <property type="term" value="F:purine-specific mismatch base pair DNA N-glycosylase activity"/>
    <property type="evidence" value="ECO:0007669"/>
    <property type="project" value="UniProtKB-EC"/>
</dbReference>
<evidence type="ECO:0000256" key="13">
    <source>
        <dbReference type="ARBA" id="ARBA00023295"/>
    </source>
</evidence>
<dbReference type="InterPro" id="IPR015797">
    <property type="entry name" value="NUDIX_hydrolase-like_dom_sf"/>
</dbReference>
<evidence type="ECO:0000256" key="1">
    <source>
        <dbReference type="ARBA" id="ARBA00000843"/>
    </source>
</evidence>
<evidence type="ECO:0000256" key="2">
    <source>
        <dbReference type="ARBA" id="ARBA00001966"/>
    </source>
</evidence>
<dbReference type="EMBL" id="HBIN01013894">
    <property type="protein sequence ID" value="CAE0440371.1"/>
    <property type="molecule type" value="Transcribed_RNA"/>
</dbReference>
<accession>A0A7S3UXY4</accession>
<dbReference type="GO" id="GO:0006284">
    <property type="term" value="P:base-excision repair"/>
    <property type="evidence" value="ECO:0007669"/>
    <property type="project" value="InterPro"/>
</dbReference>
<dbReference type="Gene3D" id="1.10.340.30">
    <property type="entry name" value="Hypothetical protein, domain 2"/>
    <property type="match status" value="1"/>
</dbReference>
<dbReference type="Gene3D" id="1.10.1670.10">
    <property type="entry name" value="Helix-hairpin-Helix base-excision DNA repair enzymes (C-terminal)"/>
    <property type="match status" value="1"/>
</dbReference>
<dbReference type="PANTHER" id="PTHR42944:SF1">
    <property type="entry name" value="ADENINE DNA GLYCOSYLASE"/>
    <property type="match status" value="1"/>
</dbReference>
<dbReference type="FunFam" id="1.10.340.30:FF:000002">
    <property type="entry name" value="Adenine DNA glycosylase"/>
    <property type="match status" value="1"/>
</dbReference>
<dbReference type="Pfam" id="PF00730">
    <property type="entry name" value="HhH-GPD"/>
    <property type="match status" value="1"/>
</dbReference>
<evidence type="ECO:0000256" key="12">
    <source>
        <dbReference type="ARBA" id="ARBA00023204"/>
    </source>
</evidence>
<dbReference type="EC" id="3.2.2.31" evidence="4"/>
<dbReference type="GO" id="GO:0046872">
    <property type="term" value="F:metal ion binding"/>
    <property type="evidence" value="ECO:0007669"/>
    <property type="project" value="UniProtKB-KW"/>
</dbReference>
<evidence type="ECO:0000256" key="10">
    <source>
        <dbReference type="ARBA" id="ARBA00023004"/>
    </source>
</evidence>
<evidence type="ECO:0000259" key="14">
    <source>
        <dbReference type="SMART" id="SM00478"/>
    </source>
</evidence>
<keyword evidence="10" id="KW-0408">Iron</keyword>
<comment type="similarity">
    <text evidence="3">Belongs to the Nth/MutY family.</text>
</comment>
<organism evidence="15">
    <name type="scientific">Aplanochytrium stocchinoi</name>
    <dbReference type="NCBI Taxonomy" id="215587"/>
    <lineage>
        <taxon>Eukaryota</taxon>
        <taxon>Sar</taxon>
        <taxon>Stramenopiles</taxon>
        <taxon>Bigyra</taxon>
        <taxon>Labyrinthulomycetes</taxon>
        <taxon>Thraustochytrida</taxon>
        <taxon>Thraustochytriidae</taxon>
        <taxon>Aplanochytrium</taxon>
    </lineage>
</organism>
<evidence type="ECO:0000256" key="5">
    <source>
        <dbReference type="ARBA" id="ARBA00022023"/>
    </source>
</evidence>
<dbReference type="GO" id="GO:0005634">
    <property type="term" value="C:nucleus"/>
    <property type="evidence" value="ECO:0007669"/>
    <property type="project" value="TreeGrafter"/>
</dbReference>
<dbReference type="SMART" id="SM00478">
    <property type="entry name" value="ENDO3c"/>
    <property type="match status" value="1"/>
</dbReference>
<dbReference type="InterPro" id="IPR003265">
    <property type="entry name" value="HhH-GPD_domain"/>
</dbReference>
<dbReference type="Gene3D" id="3.90.79.10">
    <property type="entry name" value="Nucleoside Triphosphate Pyrophosphohydrolase"/>
    <property type="match status" value="1"/>
</dbReference>
<feature type="domain" description="HhH-GPD" evidence="14">
    <location>
        <begin position="86"/>
        <end position="239"/>
    </location>
</feature>
<keyword evidence="11" id="KW-0411">Iron-sulfur</keyword>
<evidence type="ECO:0000256" key="6">
    <source>
        <dbReference type="ARBA" id="ARBA00022485"/>
    </source>
</evidence>
<evidence type="ECO:0000313" key="15">
    <source>
        <dbReference type="EMBL" id="CAE0440371.1"/>
    </source>
</evidence>
<dbReference type="InterPro" id="IPR011257">
    <property type="entry name" value="DNA_glycosylase"/>
</dbReference>
<keyword evidence="6" id="KW-0004">4Fe-4S</keyword>
<evidence type="ECO:0000256" key="9">
    <source>
        <dbReference type="ARBA" id="ARBA00022801"/>
    </source>
</evidence>
<dbReference type="InterPro" id="IPR003651">
    <property type="entry name" value="Endonuclease3_FeS-loop_motif"/>
</dbReference>
<dbReference type="GO" id="GO:0051539">
    <property type="term" value="F:4 iron, 4 sulfur cluster binding"/>
    <property type="evidence" value="ECO:0007669"/>
    <property type="project" value="UniProtKB-KW"/>
</dbReference>
<evidence type="ECO:0000256" key="8">
    <source>
        <dbReference type="ARBA" id="ARBA00022763"/>
    </source>
</evidence>
<evidence type="ECO:0000256" key="3">
    <source>
        <dbReference type="ARBA" id="ARBA00008343"/>
    </source>
</evidence>
<keyword evidence="13" id="KW-0326">Glycosidase</keyword>
<dbReference type="GO" id="GO:0032357">
    <property type="term" value="F:oxidized purine DNA binding"/>
    <property type="evidence" value="ECO:0007669"/>
    <property type="project" value="TreeGrafter"/>
</dbReference>
<comment type="cofactor">
    <cofactor evidence="2">
        <name>[4Fe-4S] cluster</name>
        <dbReference type="ChEBI" id="CHEBI:49883"/>
    </cofactor>
</comment>
<keyword evidence="12" id="KW-0234">DNA repair</keyword>
<keyword evidence="9" id="KW-0378">Hydrolase</keyword>
<evidence type="ECO:0000256" key="11">
    <source>
        <dbReference type="ARBA" id="ARBA00023014"/>
    </source>
</evidence>
<gene>
    <name evidence="15" type="ORF">ASTO00021_LOCUS10505</name>
</gene>